<evidence type="ECO:0000313" key="2">
    <source>
        <dbReference type="EMBL" id="QDQ96256.1"/>
    </source>
</evidence>
<reference evidence="2 3" key="1">
    <citation type="submission" date="2019-07" db="EMBL/GenBank/DDBJ databases">
        <title>Tomitella cavernea sp. nov., an actinomycete isolated from soil.</title>
        <authorList>
            <person name="Cheng J."/>
        </authorList>
    </citation>
    <scope>NUCLEOTIDE SEQUENCE [LARGE SCALE GENOMIC DNA]</scope>
    <source>
        <strain evidence="2 3">HY188</strain>
    </source>
</reference>
<protein>
    <submittedName>
        <fullName evidence="2">Uncharacterized protein</fullName>
    </submittedName>
</protein>
<sequence length="81" mass="8716">MTLPIDGETMGSARIERTTPGAFSLNEQFDAGVNRGSPVSDDYAQCGPFDFTGVLHSVRVDPRTSTLKDQARTFPPRSIGA</sequence>
<evidence type="ECO:0000313" key="3">
    <source>
        <dbReference type="Proteomes" id="UP000317344"/>
    </source>
</evidence>
<proteinExistence type="predicted"/>
<accession>A0A516WZG5</accession>
<dbReference type="Proteomes" id="UP000317344">
    <property type="component" value="Chromosome"/>
</dbReference>
<gene>
    <name evidence="2" type="ORF">FO059_01490</name>
</gene>
<dbReference type="EMBL" id="CP041765">
    <property type="protein sequence ID" value="QDQ96256.1"/>
    <property type="molecule type" value="Genomic_DNA"/>
</dbReference>
<dbReference type="RefSeq" id="WP_143905761.1">
    <property type="nucleotide sequence ID" value="NZ_CP041765.1"/>
</dbReference>
<dbReference type="AlphaFoldDB" id="A0A516WZG5"/>
<dbReference type="KEGG" id="toy:FO059_01490"/>
<organism evidence="2 3">
    <name type="scientific">Tomitella fengzijianii</name>
    <dbReference type="NCBI Taxonomy" id="2597660"/>
    <lineage>
        <taxon>Bacteria</taxon>
        <taxon>Bacillati</taxon>
        <taxon>Actinomycetota</taxon>
        <taxon>Actinomycetes</taxon>
        <taxon>Mycobacteriales</taxon>
        <taxon>Tomitella</taxon>
    </lineage>
</organism>
<keyword evidence="3" id="KW-1185">Reference proteome</keyword>
<reference evidence="2 3" key="2">
    <citation type="submission" date="2019-07" db="EMBL/GenBank/DDBJ databases">
        <authorList>
            <person name="Huang Y."/>
        </authorList>
    </citation>
    <scope>NUCLEOTIDE SEQUENCE [LARGE SCALE GENOMIC DNA]</scope>
    <source>
        <strain evidence="2 3">HY188</strain>
    </source>
</reference>
<feature type="region of interest" description="Disordered" evidence="1">
    <location>
        <begin position="1"/>
        <end position="21"/>
    </location>
</feature>
<evidence type="ECO:0000256" key="1">
    <source>
        <dbReference type="SAM" id="MobiDB-lite"/>
    </source>
</evidence>
<name>A0A516WZG5_9ACTN</name>